<sequence>MAVFLIRFGDIRPEIAAAHKTLWTVPLDLAPENLSPLRFQTAFSCAAATFFYEIGGMEKRRSVEPPSAFDMMVVFARTRKAILRRVIEMKLFLILAKNV</sequence>
<protein>
    <submittedName>
        <fullName evidence="1">Uncharacterized protein</fullName>
    </submittedName>
</protein>
<dbReference type="KEGG" id="bhg:I6G56_28025"/>
<proteinExistence type="predicted"/>
<evidence type="ECO:0000313" key="2">
    <source>
        <dbReference type="Proteomes" id="UP000594943"/>
    </source>
</evidence>
<accession>A0A7T2U5D9</accession>
<dbReference type="RefSeq" id="WP_156436747.1">
    <property type="nucleotide sequence ID" value="NZ_CP013382.1"/>
</dbReference>
<name>A0A7T2U5D9_9BURK</name>
<organism evidence="1 2">
    <name type="scientific">Burkholderia humptydooensis</name>
    <dbReference type="NCBI Taxonomy" id="430531"/>
    <lineage>
        <taxon>Bacteria</taxon>
        <taxon>Pseudomonadati</taxon>
        <taxon>Pseudomonadota</taxon>
        <taxon>Betaproteobacteria</taxon>
        <taxon>Burkholderiales</taxon>
        <taxon>Burkholderiaceae</taxon>
        <taxon>Burkholderia</taxon>
        <taxon>pseudomallei group</taxon>
    </lineage>
</organism>
<dbReference type="Proteomes" id="UP000594943">
    <property type="component" value="Chromosome 2"/>
</dbReference>
<evidence type="ECO:0000313" key="1">
    <source>
        <dbReference type="EMBL" id="QPS45976.1"/>
    </source>
</evidence>
<dbReference type="EMBL" id="CP065687">
    <property type="protein sequence ID" value="QPS45976.1"/>
    <property type="molecule type" value="Genomic_DNA"/>
</dbReference>
<dbReference type="AlphaFoldDB" id="A0A7T2U5D9"/>
<gene>
    <name evidence="1" type="ORF">I6G56_28025</name>
</gene>
<reference evidence="1 2" key="1">
    <citation type="submission" date="2020-12" db="EMBL/GenBank/DDBJ databases">
        <title>FDA dAtabase for Regulatory Grade micrObial Sequences (FDA-ARGOS): Supporting development and validation of Infectious Disease Dx tests.</title>
        <authorList>
            <person name="Nelson B."/>
            <person name="Plummer A."/>
            <person name="Tallon L."/>
            <person name="Sadzewicz L."/>
            <person name="Zhao X."/>
            <person name="Boylan J."/>
            <person name="Ott S."/>
            <person name="Bowen H."/>
            <person name="Vavikolanu K."/>
            <person name="Mehta A."/>
            <person name="Aluvathingal J."/>
            <person name="Nadendla S."/>
            <person name="Myers T."/>
            <person name="Yan Y."/>
            <person name="Sichtig H."/>
        </authorList>
    </citation>
    <scope>NUCLEOTIDE SEQUENCE [LARGE SCALE GENOMIC DNA]</scope>
    <source>
        <strain evidence="1 2">FDAARGOS_899</strain>
    </source>
</reference>